<gene>
    <name evidence="2" type="ORF">BHK98_01580</name>
</gene>
<comment type="caution">
    <text evidence="2">The sequence shown here is derived from an EMBL/GenBank/DDBJ whole genome shotgun (WGS) entry which is preliminary data.</text>
</comment>
<dbReference type="NCBIfam" id="TIGR03936">
    <property type="entry name" value="sam_1_link_chp"/>
    <property type="match status" value="1"/>
</dbReference>
<dbReference type="STRING" id="1261640.BHK98_01580"/>
<evidence type="ECO:0000313" key="2">
    <source>
        <dbReference type="EMBL" id="OLR54885.1"/>
    </source>
</evidence>
<organism evidence="2 3">
    <name type="scientific">Hornefia porci</name>
    <dbReference type="NCBI Taxonomy" id="2652292"/>
    <lineage>
        <taxon>Bacteria</taxon>
        <taxon>Bacillati</taxon>
        <taxon>Bacillota</taxon>
        <taxon>Clostridia</taxon>
        <taxon>Peptostreptococcales</taxon>
        <taxon>Anaerovoracaceae</taxon>
        <taxon>Hornefia</taxon>
    </lineage>
</organism>
<dbReference type="InterPro" id="IPR018768">
    <property type="entry name" value="DUF2344"/>
</dbReference>
<evidence type="ECO:0000259" key="1">
    <source>
        <dbReference type="Pfam" id="PF10105"/>
    </source>
</evidence>
<feature type="domain" description="DUF2344" evidence="1">
    <location>
        <begin position="3"/>
        <end position="190"/>
    </location>
</feature>
<dbReference type="OrthoDB" id="9780488at2"/>
<sequence>MFKYVLEFSKRGYIKYTSHLDLQRIMKRAFRRAGIELQYSRGYNPHPRMSLAQPLSLGYEADAEWLEIETEEPVSAHRFQTELQKNLPEGIQITRCGEIKEKKSLAACVSGAVYTVCFPVPYYREDFPAVTERYLEQEQILVQKKQKKSRELREVNIREKIRTMTPEEGCRGKLRIRLELDCGSASNLSPELVIRSFLEFTSLPCRRYEIDVTRNRLILPLDYAIRWM</sequence>
<dbReference type="EMBL" id="MJIE01000001">
    <property type="protein sequence ID" value="OLR54885.1"/>
    <property type="molecule type" value="Genomic_DNA"/>
</dbReference>
<reference evidence="2 3" key="1">
    <citation type="journal article" date="2016" name="Appl. Environ. Microbiol.">
        <title>Function and Phylogeny of Bacterial Butyryl Coenzyme A:Acetate Transferases and Their Diversity in the Proximal Colon of Swine.</title>
        <authorList>
            <person name="Trachsel J."/>
            <person name="Bayles D.O."/>
            <person name="Looft T."/>
            <person name="Levine U.Y."/>
            <person name="Allen H.K."/>
        </authorList>
    </citation>
    <scope>NUCLEOTIDE SEQUENCE [LARGE SCALE GENOMIC DNA]</scope>
    <source>
        <strain evidence="2 3">68-3-10</strain>
    </source>
</reference>
<accession>A0A1Q9JFB1</accession>
<dbReference type="AlphaFoldDB" id="A0A1Q9JFB1"/>
<name>A0A1Q9JFB1_9FIRM</name>
<evidence type="ECO:0000313" key="3">
    <source>
        <dbReference type="Proteomes" id="UP000187404"/>
    </source>
</evidence>
<dbReference type="RefSeq" id="WP_075711904.1">
    <property type="nucleotide sequence ID" value="NZ_MJIE01000001.1"/>
</dbReference>
<dbReference type="Proteomes" id="UP000187404">
    <property type="component" value="Unassembled WGS sequence"/>
</dbReference>
<dbReference type="Pfam" id="PF10105">
    <property type="entry name" value="DUF2344"/>
    <property type="match status" value="1"/>
</dbReference>
<protein>
    <recommendedName>
        <fullName evidence="1">DUF2344 domain-containing protein</fullName>
    </recommendedName>
</protein>
<keyword evidence="3" id="KW-1185">Reference proteome</keyword>
<proteinExistence type="predicted"/>